<dbReference type="Proteomes" id="UP000186817">
    <property type="component" value="Unassembled WGS sequence"/>
</dbReference>
<organism evidence="2 3">
    <name type="scientific">Symbiodinium microadriaticum</name>
    <name type="common">Dinoflagellate</name>
    <name type="synonym">Zooxanthella microadriatica</name>
    <dbReference type="NCBI Taxonomy" id="2951"/>
    <lineage>
        <taxon>Eukaryota</taxon>
        <taxon>Sar</taxon>
        <taxon>Alveolata</taxon>
        <taxon>Dinophyceae</taxon>
        <taxon>Suessiales</taxon>
        <taxon>Symbiodiniaceae</taxon>
        <taxon>Symbiodinium</taxon>
    </lineage>
</organism>
<name>A0A1Q9DBM6_SYMMI</name>
<dbReference type="OrthoDB" id="10555107at2759"/>
<gene>
    <name evidence="2" type="ORF">AK812_SmicGene25601</name>
</gene>
<sequence length="671" mass="76323">MFWKSPGAFEMVPATINAAKQVASSPRVEVRQVLQLSQLRRLRGMQAMRDGVPHGLWLLTSGRRIFVPDFLSIRVYLQDNEETQYSLGLDLVDWCTDDDDNNNNNYYYHYHYCYHHRYHYDNDDDGGDDDDDEDCYSYQVSASMDKSARKLALVCVDDKDEERRPDFTELVRLLRGMRDLPEKDSAEALTPRTPSPKKLPSTFEKPMLWYLQCVWAEDKPVANASSNILKWRAEAMGHPIRLRGMTFGRVEHEQMLQPILGEQLLKCISRQAFMIEAKADDKAAATETETSAWGKRVPCTFQLHNLGKNGIAVGSGQRCTVVMSNEMFPLRDGDRIILCYCEDPGATVSKWVPFLIFNFSLHDPEDSSQCAALRDTAPKTTGYAPTAKGGQSTVFYSERLDYKMSEEQRELARVDLLERRLDELIVKVDGTTTITVDTLKKATKSKASTHCILRALHKRNIYFRKLREKLVLTHADIRDRYAFAKKYCSKSKRCLLATNKAIRFVYWDEFSPTEFASRPSRSHTVPAVTFKRLSTGQILRIQVSQAHHDGNLDFMWTRGAALTAPLEGLWDATSPVSREDVRHMQSRIIQFDAHVAINGALKKVPHCASSWCRFVTASSAAYSVRRQRQLSASATDPVIEEATLSSLRRTRGAFPRQAMSGDEARGPRSAR</sequence>
<feature type="compositionally biased region" description="Basic and acidic residues" evidence="1">
    <location>
        <begin position="662"/>
        <end position="671"/>
    </location>
</feature>
<evidence type="ECO:0000313" key="2">
    <source>
        <dbReference type="EMBL" id="OLP92581.1"/>
    </source>
</evidence>
<keyword evidence="3" id="KW-1185">Reference proteome</keyword>
<dbReference type="EMBL" id="LSRX01000616">
    <property type="protein sequence ID" value="OLP92581.1"/>
    <property type="molecule type" value="Genomic_DNA"/>
</dbReference>
<protein>
    <submittedName>
        <fullName evidence="2">Uncharacterized protein</fullName>
    </submittedName>
</protein>
<comment type="caution">
    <text evidence="2">The sequence shown here is derived from an EMBL/GenBank/DDBJ whole genome shotgun (WGS) entry which is preliminary data.</text>
</comment>
<feature type="region of interest" description="Disordered" evidence="1">
    <location>
        <begin position="650"/>
        <end position="671"/>
    </location>
</feature>
<evidence type="ECO:0000313" key="3">
    <source>
        <dbReference type="Proteomes" id="UP000186817"/>
    </source>
</evidence>
<proteinExistence type="predicted"/>
<reference evidence="2 3" key="1">
    <citation type="submission" date="2016-02" db="EMBL/GenBank/DDBJ databases">
        <title>Genome analysis of coral dinoflagellate symbionts highlights evolutionary adaptations to a symbiotic lifestyle.</title>
        <authorList>
            <person name="Aranda M."/>
            <person name="Li Y."/>
            <person name="Liew Y.J."/>
            <person name="Baumgarten S."/>
            <person name="Simakov O."/>
            <person name="Wilson M."/>
            <person name="Piel J."/>
            <person name="Ashoor H."/>
            <person name="Bougouffa S."/>
            <person name="Bajic V.B."/>
            <person name="Ryu T."/>
            <person name="Ravasi T."/>
            <person name="Bayer T."/>
            <person name="Micklem G."/>
            <person name="Kim H."/>
            <person name="Bhak J."/>
            <person name="Lajeunesse T.C."/>
            <person name="Voolstra C.R."/>
        </authorList>
    </citation>
    <scope>NUCLEOTIDE SEQUENCE [LARGE SCALE GENOMIC DNA]</scope>
    <source>
        <strain evidence="2 3">CCMP2467</strain>
    </source>
</reference>
<evidence type="ECO:0000256" key="1">
    <source>
        <dbReference type="SAM" id="MobiDB-lite"/>
    </source>
</evidence>
<accession>A0A1Q9DBM6</accession>
<dbReference type="AlphaFoldDB" id="A0A1Q9DBM6"/>